<keyword evidence="1" id="KW-0238">DNA-binding</keyword>
<reference evidence="1 2" key="1">
    <citation type="journal article" date="2021" name="Phytopathology">
        <title>Complete genome sequence of Ralstonia syzygii subsp. indonesiensis strain LLRS-1, isolated from wilted tobacco in China.</title>
        <authorList>
            <person name="Lu C.H."/>
            <person name="Li J.Y."/>
            <person name="Mi M.G."/>
            <person name="Lin Z.L."/>
            <person name="Jiang N."/>
            <person name="Gai X."/>
            <person name="Ma J.H."/>
            <person name="Lei L.P."/>
            <person name="Xia Z.Y."/>
        </authorList>
    </citation>
    <scope>NUCLEOTIDE SEQUENCE [LARGE SCALE GENOMIC DNA]</scope>
    <source>
        <strain evidence="1 2">LLRS-1</strain>
    </source>
</reference>
<keyword evidence="2" id="KW-1185">Reference proteome</keyword>
<gene>
    <name evidence="1" type="ORF">GO998_08930</name>
</gene>
<evidence type="ECO:0000313" key="1">
    <source>
        <dbReference type="EMBL" id="QUP53867.1"/>
    </source>
</evidence>
<dbReference type="Proteomes" id="UP000677898">
    <property type="component" value="Chromosome"/>
</dbReference>
<evidence type="ECO:0000313" key="2">
    <source>
        <dbReference type="Proteomes" id="UP000677898"/>
    </source>
</evidence>
<dbReference type="RefSeq" id="WP_211903474.1">
    <property type="nucleotide sequence ID" value="NZ_CP046729.1"/>
</dbReference>
<organism evidence="1 2">
    <name type="scientific">Ralstonia syzygii</name>
    <dbReference type="NCBI Taxonomy" id="28097"/>
    <lineage>
        <taxon>Bacteria</taxon>
        <taxon>Pseudomonadati</taxon>
        <taxon>Pseudomonadota</taxon>
        <taxon>Betaproteobacteria</taxon>
        <taxon>Burkholderiales</taxon>
        <taxon>Burkholderiaceae</taxon>
        <taxon>Ralstonia</taxon>
        <taxon>Ralstonia solanacearum species complex</taxon>
    </lineage>
</organism>
<protein>
    <submittedName>
        <fullName evidence="1">Single-stranded DNA-binding protein</fullName>
    </submittedName>
</protein>
<name>A0ABX7ZG08_9RALS</name>
<dbReference type="EMBL" id="CP046729">
    <property type="protein sequence ID" value="QUP53867.1"/>
    <property type="molecule type" value="Genomic_DNA"/>
</dbReference>
<accession>A0ABX7ZG08</accession>
<sequence length="108" mass="12214">MSEPTTTQGQKATSIKPMQVFVRGRIEQIRSHDGTRYTRIMTPAPDAYSRPQIVEVRGRQKLGERGDEVTVLCSLGGYQRKPYQFKNRDTGEVVTVTPVDMTLDVVEQ</sequence>
<proteinExistence type="predicted"/>
<dbReference type="GO" id="GO:0003677">
    <property type="term" value="F:DNA binding"/>
    <property type="evidence" value="ECO:0007669"/>
    <property type="project" value="UniProtKB-KW"/>
</dbReference>